<reference evidence="6" key="1">
    <citation type="submission" date="2016-04" db="EMBL/GenBank/DDBJ databases">
        <title>Cephalotus genome sequencing.</title>
        <authorList>
            <person name="Fukushima K."/>
            <person name="Hasebe M."/>
            <person name="Fang X."/>
        </authorList>
    </citation>
    <scope>NUCLEOTIDE SEQUENCE [LARGE SCALE GENOMIC DNA]</scope>
    <source>
        <strain evidence="6">cv. St1</strain>
    </source>
</reference>
<name>A0A1Q3DGV4_CEPFO</name>
<dbReference type="FunCoup" id="A0A1Q3DGV4">
    <property type="interactions" value="200"/>
</dbReference>
<dbReference type="CDD" id="cd01837">
    <property type="entry name" value="SGNH_plant_lipase_like"/>
    <property type="match status" value="1"/>
</dbReference>
<dbReference type="OrthoDB" id="1600564at2759"/>
<dbReference type="InterPro" id="IPR035669">
    <property type="entry name" value="SGNH_plant_lipase-like"/>
</dbReference>
<organism evidence="5 6">
    <name type="scientific">Cephalotus follicularis</name>
    <name type="common">Albany pitcher plant</name>
    <dbReference type="NCBI Taxonomy" id="3775"/>
    <lineage>
        <taxon>Eukaryota</taxon>
        <taxon>Viridiplantae</taxon>
        <taxon>Streptophyta</taxon>
        <taxon>Embryophyta</taxon>
        <taxon>Tracheophyta</taxon>
        <taxon>Spermatophyta</taxon>
        <taxon>Magnoliopsida</taxon>
        <taxon>eudicotyledons</taxon>
        <taxon>Gunneridae</taxon>
        <taxon>Pentapetalae</taxon>
        <taxon>rosids</taxon>
        <taxon>fabids</taxon>
        <taxon>Oxalidales</taxon>
        <taxon>Cephalotaceae</taxon>
        <taxon>Cephalotus</taxon>
    </lineage>
</organism>
<evidence type="ECO:0000313" key="6">
    <source>
        <dbReference type="Proteomes" id="UP000187406"/>
    </source>
</evidence>
<dbReference type="SUPFAM" id="SSF52266">
    <property type="entry name" value="SGNH hydrolase"/>
    <property type="match status" value="1"/>
</dbReference>
<keyword evidence="2" id="KW-0732">Signal</keyword>
<dbReference type="EMBL" id="BDDD01007922">
    <property type="protein sequence ID" value="GAV91720.1"/>
    <property type="molecule type" value="Genomic_DNA"/>
</dbReference>
<evidence type="ECO:0000256" key="4">
    <source>
        <dbReference type="ARBA" id="ARBA00023180"/>
    </source>
</evidence>
<sequence length="393" mass="43076">MHNLGDLVSMASCHQLLLRDLLVTSFVVLAIITSHANGSYKSIFSFGDSNADTGNTLRLAIRPNTTLPYFARLPYGETFFHHPTGRFSDGRLVIDFIAECVGLPSVQPYSGLSNSTAGLSSKIYGGGANFAIAGATALDASFFANRGITSPFPISSLGDELKWFKELPSLCSSPSDCNELLRNSLVVMGEIGGNDYSYPFFQGRSIKEIQGFVPRVVHAIGSGIKDIIKQGAETILVPGTLPIGCSPSYLTQYNSSNMEEYDHSTRCIGKLNNLSMHHNELLQIELKEIQKLHPHAKIIYADYYKATIRLYRHPQRFGFTSKTRLKACCGAGGPYNYNQTVNCGNPPATTCADPSLYLSWDGVHYTEAAYKQIFKGILQGPFTIPHFNIPCMS</sequence>
<gene>
    <name evidence="5" type="ORF">CFOL_v3_35110</name>
</gene>
<keyword evidence="6" id="KW-1185">Reference proteome</keyword>
<dbReference type="Pfam" id="PF00657">
    <property type="entry name" value="Lipase_GDSL"/>
    <property type="match status" value="1"/>
</dbReference>
<dbReference type="GO" id="GO:0016788">
    <property type="term" value="F:hydrolase activity, acting on ester bonds"/>
    <property type="evidence" value="ECO:0007669"/>
    <property type="project" value="InterPro"/>
</dbReference>
<evidence type="ECO:0000256" key="1">
    <source>
        <dbReference type="ARBA" id="ARBA00008668"/>
    </source>
</evidence>
<accession>A0A1Q3DGV4</accession>
<dbReference type="InParanoid" id="A0A1Q3DGV4"/>
<evidence type="ECO:0000313" key="5">
    <source>
        <dbReference type="EMBL" id="GAV91720.1"/>
    </source>
</evidence>
<keyword evidence="3" id="KW-0378">Hydrolase</keyword>
<evidence type="ECO:0000256" key="3">
    <source>
        <dbReference type="ARBA" id="ARBA00022801"/>
    </source>
</evidence>
<proteinExistence type="inferred from homology"/>
<dbReference type="PANTHER" id="PTHR22835:SF683">
    <property type="entry name" value="OS05G0506800 PROTEIN"/>
    <property type="match status" value="1"/>
</dbReference>
<dbReference type="InterPro" id="IPR001087">
    <property type="entry name" value="GDSL"/>
</dbReference>
<comment type="similarity">
    <text evidence="1">Belongs to the 'GDSL' lipolytic enzyme family.</text>
</comment>
<comment type="caution">
    <text evidence="5">The sequence shown here is derived from an EMBL/GenBank/DDBJ whole genome shotgun (WGS) entry which is preliminary data.</text>
</comment>
<dbReference type="PANTHER" id="PTHR22835">
    <property type="entry name" value="ZINC FINGER FYVE DOMAIN CONTAINING PROTEIN"/>
    <property type="match status" value="1"/>
</dbReference>
<protein>
    <submittedName>
        <fullName evidence="5">Lipase_GDSL domain-containing protein</fullName>
    </submittedName>
</protein>
<keyword evidence="4" id="KW-0325">Glycoprotein</keyword>
<dbReference type="Proteomes" id="UP000187406">
    <property type="component" value="Unassembled WGS sequence"/>
</dbReference>
<evidence type="ECO:0000256" key="2">
    <source>
        <dbReference type="ARBA" id="ARBA00022729"/>
    </source>
</evidence>
<dbReference type="AlphaFoldDB" id="A0A1Q3DGV4"/>
<dbReference type="InterPro" id="IPR036514">
    <property type="entry name" value="SGNH_hydro_sf"/>
</dbReference>
<dbReference type="Gene3D" id="3.40.50.1110">
    <property type="entry name" value="SGNH hydrolase"/>
    <property type="match status" value="1"/>
</dbReference>